<name>A0A835SF88_VANPL</name>
<comment type="caution">
    <text evidence="2">The sequence shown here is derived from an EMBL/GenBank/DDBJ whole genome shotgun (WGS) entry which is preliminary data.</text>
</comment>
<sequence>MFAAVGSSPRGFALLSVPLACKGDGNRSPVRPSWIVYGPRSRQFLSRTDVVKRIASSRGIEERESALEDLRHDSAFEDTMLQRRVAHWRMAKAYKDSSVVYEGRVENYNAGGLLIRFHSLMGFLPYPQLSPSHSCKDLQKSIHDVARELVGTYISVKVIEVNEKEANIIFSEKQFHWSEFGRRIKVGDVFHGMVSSVEDYGAFVHVLFPDGCYYLTGLVHISEVSWDLIHDIRDVLHVGQMVKVKVIYVNSETSRLALSLKQMEMDPLLETLDMVIPQDGLTESNSIGKTSNMNIEPLPGLESICGELLQEQGIKDVRLGRQVLEKRVVSQDLELWLSSVPANDQQFTLLARAGRQVQEVHLTTTLDHDGIRKAVQHALERIP</sequence>
<dbReference type="PROSITE" id="PS50126">
    <property type="entry name" value="S1"/>
    <property type="match status" value="2"/>
</dbReference>
<dbReference type="Pfam" id="PF00575">
    <property type="entry name" value="S1"/>
    <property type="match status" value="1"/>
</dbReference>
<dbReference type="PANTHER" id="PTHR47559:SF1">
    <property type="entry name" value="OS03G0844900 PROTEIN"/>
    <property type="match status" value="1"/>
</dbReference>
<feature type="domain" description="S1 motif" evidence="1">
    <location>
        <begin position="187"/>
        <end position="261"/>
    </location>
</feature>
<dbReference type="OrthoDB" id="412781at2759"/>
<dbReference type="AlphaFoldDB" id="A0A835SF88"/>
<proteinExistence type="predicted"/>
<dbReference type="SUPFAM" id="SSF50249">
    <property type="entry name" value="Nucleic acid-binding proteins"/>
    <property type="match status" value="2"/>
</dbReference>
<reference evidence="2 3" key="1">
    <citation type="journal article" date="2020" name="Nat. Food">
        <title>A phased Vanilla planifolia genome enables genetic improvement of flavour and production.</title>
        <authorList>
            <person name="Hasing T."/>
            <person name="Tang H."/>
            <person name="Brym M."/>
            <person name="Khazi F."/>
            <person name="Huang T."/>
            <person name="Chambers A.H."/>
        </authorList>
    </citation>
    <scope>NUCLEOTIDE SEQUENCE [LARGE SCALE GENOMIC DNA]</scope>
    <source>
        <tissue evidence="2">Leaf</tissue>
    </source>
</reference>
<feature type="domain" description="S1 motif" evidence="1">
    <location>
        <begin position="98"/>
        <end position="173"/>
    </location>
</feature>
<protein>
    <recommendedName>
        <fullName evidence="1">S1 motif domain-containing protein</fullName>
    </recommendedName>
</protein>
<dbReference type="InterPro" id="IPR003029">
    <property type="entry name" value="S1_domain"/>
</dbReference>
<gene>
    <name evidence="2" type="ORF">HPP92_002769</name>
</gene>
<dbReference type="Gene3D" id="2.40.50.140">
    <property type="entry name" value="Nucleic acid-binding proteins"/>
    <property type="match status" value="2"/>
</dbReference>
<dbReference type="PANTHER" id="PTHR47559">
    <property type="entry name" value="OS03G0844900 PROTEIN"/>
    <property type="match status" value="1"/>
</dbReference>
<organism evidence="2 3">
    <name type="scientific">Vanilla planifolia</name>
    <name type="common">Vanilla</name>
    <dbReference type="NCBI Taxonomy" id="51239"/>
    <lineage>
        <taxon>Eukaryota</taxon>
        <taxon>Viridiplantae</taxon>
        <taxon>Streptophyta</taxon>
        <taxon>Embryophyta</taxon>
        <taxon>Tracheophyta</taxon>
        <taxon>Spermatophyta</taxon>
        <taxon>Magnoliopsida</taxon>
        <taxon>Liliopsida</taxon>
        <taxon>Asparagales</taxon>
        <taxon>Orchidaceae</taxon>
        <taxon>Vanilloideae</taxon>
        <taxon>Vanilleae</taxon>
        <taxon>Vanilla</taxon>
    </lineage>
</organism>
<dbReference type="EMBL" id="JADCNM010000001">
    <property type="protein sequence ID" value="KAG0502697.1"/>
    <property type="molecule type" value="Genomic_DNA"/>
</dbReference>
<dbReference type="Proteomes" id="UP000639772">
    <property type="component" value="Chromosome 1"/>
</dbReference>
<evidence type="ECO:0000313" key="2">
    <source>
        <dbReference type="EMBL" id="KAG0502697.1"/>
    </source>
</evidence>
<dbReference type="InterPro" id="IPR012340">
    <property type="entry name" value="NA-bd_OB-fold"/>
</dbReference>
<dbReference type="FunFam" id="2.40.50.140:FF:000103">
    <property type="entry name" value="protein RRP5 homolog"/>
    <property type="match status" value="1"/>
</dbReference>
<evidence type="ECO:0000313" key="3">
    <source>
        <dbReference type="Proteomes" id="UP000639772"/>
    </source>
</evidence>
<accession>A0A835SF88</accession>
<dbReference type="InterPro" id="IPR052757">
    <property type="entry name" value="Ribosomal_protein_S1"/>
</dbReference>
<evidence type="ECO:0000259" key="1">
    <source>
        <dbReference type="PROSITE" id="PS50126"/>
    </source>
</evidence>
<dbReference type="SMART" id="SM00316">
    <property type="entry name" value="S1"/>
    <property type="match status" value="2"/>
</dbReference>
<dbReference type="GO" id="GO:0003676">
    <property type="term" value="F:nucleic acid binding"/>
    <property type="evidence" value="ECO:0007669"/>
    <property type="project" value="InterPro"/>
</dbReference>